<name>A0AAE3SIH7_9BACT</name>
<feature type="transmembrane region" description="Helical" evidence="1">
    <location>
        <begin position="53"/>
        <end position="75"/>
    </location>
</feature>
<keyword evidence="4" id="KW-1185">Reference proteome</keyword>
<evidence type="ECO:0000256" key="1">
    <source>
        <dbReference type="SAM" id="Phobius"/>
    </source>
</evidence>
<feature type="domain" description="HTH LytTR-type" evidence="2">
    <location>
        <begin position="176"/>
        <end position="282"/>
    </location>
</feature>
<sequence length="283" mass="33259">MDLSQKIPGYLVSKKNSIKLILFTAGFALLFINLYSPFDVRNWFGLDLKSQELFIYSSLIILTGVLVAVISRVLLYQYNKKETKTKLWAFLIIIAFEVFFMAMFFTIYESVFIKTDSRSYHEVFKASVQNTALVLLLPYAVLWLYFSWQDKSHRIKELTEEGIEIDSKTMAPFHDEKGTMRISIKMDDFLYLKGSDNYVTIFYQKNGSVTKFLLRNTIKKLEQNFKYHPITRCHRSYMVNFDKIKVIRRERGGHILEIDTNPLIEVPVSKTYMNEIFQLFGKS</sequence>
<dbReference type="Pfam" id="PF04397">
    <property type="entry name" value="LytTR"/>
    <property type="match status" value="1"/>
</dbReference>
<dbReference type="SMART" id="SM00850">
    <property type="entry name" value="LytTR"/>
    <property type="match status" value="1"/>
</dbReference>
<evidence type="ECO:0000313" key="3">
    <source>
        <dbReference type="EMBL" id="MCW3804443.1"/>
    </source>
</evidence>
<dbReference type="GO" id="GO:0003677">
    <property type="term" value="F:DNA binding"/>
    <property type="evidence" value="ECO:0007669"/>
    <property type="project" value="UniProtKB-KW"/>
</dbReference>
<dbReference type="EMBL" id="JAPDPI010000002">
    <property type="protein sequence ID" value="MCW3804443.1"/>
    <property type="molecule type" value="Genomic_DNA"/>
</dbReference>
<dbReference type="RefSeq" id="WP_301197664.1">
    <property type="nucleotide sequence ID" value="NZ_JAPDPI010000002.1"/>
</dbReference>
<keyword evidence="1" id="KW-1133">Transmembrane helix</keyword>
<dbReference type="GO" id="GO:0000156">
    <property type="term" value="F:phosphorelay response regulator activity"/>
    <property type="evidence" value="ECO:0007669"/>
    <property type="project" value="InterPro"/>
</dbReference>
<dbReference type="PROSITE" id="PS50930">
    <property type="entry name" value="HTH_LYTTR"/>
    <property type="match status" value="1"/>
</dbReference>
<dbReference type="InterPro" id="IPR046947">
    <property type="entry name" value="LytR-like"/>
</dbReference>
<dbReference type="Proteomes" id="UP001207408">
    <property type="component" value="Unassembled WGS sequence"/>
</dbReference>
<dbReference type="PANTHER" id="PTHR37299:SF1">
    <property type="entry name" value="STAGE 0 SPORULATION PROTEIN A HOMOLOG"/>
    <property type="match status" value="1"/>
</dbReference>
<feature type="transmembrane region" description="Helical" evidence="1">
    <location>
        <begin position="20"/>
        <end position="38"/>
    </location>
</feature>
<reference evidence="3" key="1">
    <citation type="submission" date="2022-10" db="EMBL/GenBank/DDBJ databases">
        <authorList>
            <person name="Yu W.X."/>
        </authorList>
    </citation>
    <scope>NUCLEOTIDE SEQUENCE</scope>
    <source>
        <strain evidence="3">D04</strain>
    </source>
</reference>
<keyword evidence="1" id="KW-0472">Membrane</keyword>
<dbReference type="Gene3D" id="2.40.50.1020">
    <property type="entry name" value="LytTr DNA-binding domain"/>
    <property type="match status" value="1"/>
</dbReference>
<evidence type="ECO:0000313" key="4">
    <source>
        <dbReference type="Proteomes" id="UP001207408"/>
    </source>
</evidence>
<accession>A0AAE3SIH7</accession>
<proteinExistence type="predicted"/>
<keyword evidence="1" id="KW-0812">Transmembrane</keyword>
<dbReference type="InterPro" id="IPR007492">
    <property type="entry name" value="LytTR_DNA-bd_dom"/>
</dbReference>
<dbReference type="PANTHER" id="PTHR37299">
    <property type="entry name" value="TRANSCRIPTIONAL REGULATOR-RELATED"/>
    <property type="match status" value="1"/>
</dbReference>
<feature type="transmembrane region" description="Helical" evidence="1">
    <location>
        <begin position="87"/>
        <end position="108"/>
    </location>
</feature>
<comment type="caution">
    <text evidence="3">The sequence shown here is derived from an EMBL/GenBank/DDBJ whole genome shotgun (WGS) entry which is preliminary data.</text>
</comment>
<evidence type="ECO:0000259" key="2">
    <source>
        <dbReference type="PROSITE" id="PS50930"/>
    </source>
</evidence>
<keyword evidence="3" id="KW-0238">DNA-binding</keyword>
<dbReference type="AlphaFoldDB" id="A0AAE3SIH7"/>
<gene>
    <name evidence="3" type="ORF">OM074_02335</name>
</gene>
<organism evidence="3 4">
    <name type="scientific">Plebeiibacterium marinum</name>
    <dbReference type="NCBI Taxonomy" id="2992111"/>
    <lineage>
        <taxon>Bacteria</taxon>
        <taxon>Pseudomonadati</taxon>
        <taxon>Bacteroidota</taxon>
        <taxon>Bacteroidia</taxon>
        <taxon>Marinilabiliales</taxon>
        <taxon>Marinilabiliaceae</taxon>
        <taxon>Plebeiibacterium</taxon>
    </lineage>
</organism>
<protein>
    <submittedName>
        <fullName evidence="3">LytTR family transcriptional regulator DNA-binding domain-containing protein</fullName>
    </submittedName>
</protein>
<feature type="transmembrane region" description="Helical" evidence="1">
    <location>
        <begin position="128"/>
        <end position="146"/>
    </location>
</feature>